<dbReference type="AlphaFoldDB" id="A0A0B7IUD6"/>
<proteinExistence type="inferred from homology"/>
<evidence type="ECO:0000256" key="4">
    <source>
        <dbReference type="RuleBase" id="RU362042"/>
    </source>
</evidence>
<dbReference type="EMBL" id="CDOL01000236">
    <property type="protein sequence ID" value="CEN53563.1"/>
    <property type="molecule type" value="Genomic_DNA"/>
</dbReference>
<evidence type="ECO:0000256" key="3">
    <source>
        <dbReference type="PIRSR" id="PIRSR600223-1"/>
    </source>
</evidence>
<name>A0A0B7IUD6_9FLAO</name>
<sequence>MKLKIRILYIFSVLALVSFWFMFDIVKVKHNSMSPTYNDGDYLLCMKECFFSLQEDDVVIFTENRELMIKRIVSVGNKVYKYEDNSFSCRKNIGSVEIVKEYDLPSKSQIIRGFDELKKYDYFIQRETKKNVVLRNDSFYLGNKKIDEYQFKNNFFFLEGDNKSVSYDSRKVGVVSGKYIIGKVICKLW</sequence>
<feature type="active site" evidence="3">
    <location>
        <position position="32"/>
    </location>
</feature>
<dbReference type="GO" id="GO:0006465">
    <property type="term" value="P:signal peptide processing"/>
    <property type="evidence" value="ECO:0007669"/>
    <property type="project" value="InterPro"/>
</dbReference>
<dbReference type="InterPro" id="IPR000223">
    <property type="entry name" value="Pept_S26A_signal_pept_1"/>
</dbReference>
<dbReference type="CDD" id="cd06462">
    <property type="entry name" value="Peptidase_S24_S26"/>
    <property type="match status" value="1"/>
</dbReference>
<keyword evidence="4" id="KW-1133">Transmembrane helix</keyword>
<protein>
    <recommendedName>
        <fullName evidence="2 4">Signal peptidase I</fullName>
        <ecNumber evidence="4">3.4.21.89</ecNumber>
    </recommendedName>
</protein>
<dbReference type="SUPFAM" id="SSF51306">
    <property type="entry name" value="LexA/Signal peptidase"/>
    <property type="match status" value="1"/>
</dbReference>
<keyword evidence="4" id="KW-0472">Membrane</keyword>
<keyword evidence="4" id="KW-0378">Hydrolase</keyword>
<dbReference type="GO" id="GO:0004252">
    <property type="term" value="F:serine-type endopeptidase activity"/>
    <property type="evidence" value="ECO:0007669"/>
    <property type="project" value="InterPro"/>
</dbReference>
<evidence type="ECO:0000256" key="1">
    <source>
        <dbReference type="ARBA" id="ARBA00009370"/>
    </source>
</evidence>
<evidence type="ECO:0000256" key="2">
    <source>
        <dbReference type="ARBA" id="ARBA00019232"/>
    </source>
</evidence>
<feature type="domain" description="Peptidase S26" evidence="5">
    <location>
        <begin position="6"/>
        <end position="189"/>
    </location>
</feature>
<dbReference type="InterPro" id="IPR036286">
    <property type="entry name" value="LexA/Signal_pep-like_sf"/>
</dbReference>
<dbReference type="RefSeq" id="WP_042008410.1">
    <property type="nucleotide sequence ID" value="NZ_CDOL01000236.1"/>
</dbReference>
<reference evidence="6 7" key="1">
    <citation type="submission" date="2015-01" db="EMBL/GenBank/DDBJ databases">
        <authorList>
            <person name="Xiang T."/>
            <person name="Song Y."/>
            <person name="Huang L."/>
            <person name="Wang B."/>
            <person name="Wu P."/>
        </authorList>
    </citation>
    <scope>NUCLEOTIDE SEQUENCE [LARGE SCALE GENOMIC DNA]</scope>
    <source>
        <strain evidence="6 7">CcD93</strain>
    </source>
</reference>
<dbReference type="GO" id="GO:0016020">
    <property type="term" value="C:membrane"/>
    <property type="evidence" value="ECO:0007669"/>
    <property type="project" value="UniProtKB-SubCell"/>
</dbReference>
<dbReference type="EC" id="3.4.21.89" evidence="4"/>
<evidence type="ECO:0000313" key="7">
    <source>
        <dbReference type="Proteomes" id="UP000038200"/>
    </source>
</evidence>
<gene>
    <name evidence="6" type="ORF">CCAND93_470005</name>
</gene>
<evidence type="ECO:0000313" key="6">
    <source>
        <dbReference type="EMBL" id="CEN53563.1"/>
    </source>
</evidence>
<dbReference type="NCBIfam" id="TIGR02227">
    <property type="entry name" value="sigpep_I_bact"/>
    <property type="match status" value="1"/>
</dbReference>
<comment type="catalytic activity">
    <reaction evidence="4">
        <text>Cleavage of hydrophobic, N-terminal signal or leader sequences from secreted and periplasmic proteins.</text>
        <dbReference type="EC" id="3.4.21.89"/>
    </reaction>
</comment>
<dbReference type="GO" id="GO:0009003">
    <property type="term" value="F:signal peptidase activity"/>
    <property type="evidence" value="ECO:0007669"/>
    <property type="project" value="UniProtKB-EC"/>
</dbReference>
<dbReference type="Gene3D" id="2.10.109.10">
    <property type="entry name" value="Umud Fragment, subunit A"/>
    <property type="match status" value="1"/>
</dbReference>
<organism evidence="6 7">
    <name type="scientific">Capnocytophaga canis</name>
    <dbReference type="NCBI Taxonomy" id="1848903"/>
    <lineage>
        <taxon>Bacteria</taxon>
        <taxon>Pseudomonadati</taxon>
        <taxon>Bacteroidota</taxon>
        <taxon>Flavobacteriia</taxon>
        <taxon>Flavobacteriales</taxon>
        <taxon>Flavobacteriaceae</taxon>
        <taxon>Capnocytophaga</taxon>
    </lineage>
</organism>
<evidence type="ECO:0000259" key="5">
    <source>
        <dbReference type="Pfam" id="PF10502"/>
    </source>
</evidence>
<dbReference type="PANTHER" id="PTHR43390:SF1">
    <property type="entry name" value="CHLOROPLAST PROCESSING PEPTIDASE"/>
    <property type="match status" value="1"/>
</dbReference>
<accession>A0A0B7IUD6</accession>
<feature type="transmembrane region" description="Helical" evidence="4">
    <location>
        <begin position="7"/>
        <end position="23"/>
    </location>
</feature>
<dbReference type="PRINTS" id="PR00727">
    <property type="entry name" value="LEADERPTASE"/>
</dbReference>
<feature type="active site" evidence="3">
    <location>
        <position position="70"/>
    </location>
</feature>
<dbReference type="Proteomes" id="UP000038200">
    <property type="component" value="Unassembled WGS sequence"/>
</dbReference>
<dbReference type="OrthoDB" id="360985at2"/>
<comment type="similarity">
    <text evidence="1 4">Belongs to the peptidase S26 family.</text>
</comment>
<dbReference type="Pfam" id="PF10502">
    <property type="entry name" value="Peptidase_S26"/>
    <property type="match status" value="1"/>
</dbReference>
<dbReference type="InterPro" id="IPR019533">
    <property type="entry name" value="Peptidase_S26"/>
</dbReference>
<keyword evidence="4" id="KW-0645">Protease</keyword>
<dbReference type="PANTHER" id="PTHR43390">
    <property type="entry name" value="SIGNAL PEPTIDASE I"/>
    <property type="match status" value="1"/>
</dbReference>
<keyword evidence="4" id="KW-0812">Transmembrane</keyword>
<comment type="subcellular location">
    <subcellularLocation>
        <location evidence="4">Membrane</location>
        <topology evidence="4">Single-pass type II membrane protein</topology>
    </subcellularLocation>
</comment>